<name>E0UFW0_GLOV7</name>
<dbReference type="HOGENOM" id="CLU_1270553_0_0_3"/>
<dbReference type="Proteomes" id="UP000008206">
    <property type="component" value="Chromosome"/>
</dbReference>
<gene>
    <name evidence="1" type="ordered locus">Cyan7822_2365</name>
</gene>
<evidence type="ECO:0000313" key="1">
    <source>
        <dbReference type="EMBL" id="ADN14343.1"/>
    </source>
</evidence>
<dbReference type="KEGG" id="cyj:Cyan7822_2365"/>
<accession>E0UFW0</accession>
<evidence type="ECO:0000313" key="2">
    <source>
        <dbReference type="Proteomes" id="UP000008206"/>
    </source>
</evidence>
<protein>
    <submittedName>
        <fullName evidence="1">Uncharacterized protein</fullName>
    </submittedName>
</protein>
<organism evidence="1 2">
    <name type="scientific">Gloeothece verrucosa (strain PCC 7822)</name>
    <name type="common">Cyanothece sp. (strain PCC 7822)</name>
    <dbReference type="NCBI Taxonomy" id="497965"/>
    <lineage>
        <taxon>Bacteria</taxon>
        <taxon>Bacillati</taxon>
        <taxon>Cyanobacteriota</taxon>
        <taxon>Cyanophyceae</taxon>
        <taxon>Oscillatoriophycideae</taxon>
        <taxon>Chroococcales</taxon>
        <taxon>Aphanothecaceae</taxon>
        <taxon>Gloeothece</taxon>
        <taxon>Gloeothece verrucosa</taxon>
    </lineage>
</organism>
<keyword evidence="2" id="KW-1185">Reference proteome</keyword>
<proteinExistence type="predicted"/>
<reference evidence="2" key="1">
    <citation type="journal article" date="2011" name="MBio">
        <title>Novel metabolic attributes of the genus Cyanothece, comprising a group of unicellular nitrogen-fixing Cyanobacteria.</title>
        <authorList>
            <person name="Bandyopadhyay A."/>
            <person name="Elvitigala T."/>
            <person name="Welsh E."/>
            <person name="Stockel J."/>
            <person name="Liberton M."/>
            <person name="Min H."/>
            <person name="Sherman L.A."/>
            <person name="Pakrasi H.B."/>
        </authorList>
    </citation>
    <scope>NUCLEOTIDE SEQUENCE [LARGE SCALE GENOMIC DNA]</scope>
    <source>
        <strain evidence="2">PCC 7822</strain>
    </source>
</reference>
<dbReference type="EMBL" id="CP002198">
    <property type="protein sequence ID" value="ADN14343.1"/>
    <property type="molecule type" value="Genomic_DNA"/>
</dbReference>
<dbReference type="AlphaFoldDB" id="E0UFW0"/>
<dbReference type="eggNOG" id="ENOG5032XTM">
    <property type="taxonomic scope" value="Bacteria"/>
</dbReference>
<dbReference type="RefSeq" id="WP_013322448.1">
    <property type="nucleotide sequence ID" value="NC_014501.1"/>
</dbReference>
<sequence>MIKTFLTQSLAIIVIALQSLKCLPTQAESISHSNSFPNDKIIYFLAQQRKNATAEVRSFFETGRLRSQDRILFQRPPSDVIPVQSQANAWQFVIFREGNSSFWMPPGILSQETVNLNTSLGVLSFRTLASNAEDRRYVVAYAESLTQEQLQNREVLFRAIVQKLAPNSEFTLKDDRAIAIKEFPGREITFESGEEIIVMRVYLVEQQVYALGVRYPKNNPLPRQTRAFLNAFELLEKS</sequence>